<evidence type="ECO:0000313" key="7">
    <source>
        <dbReference type="Proteomes" id="UP000791080"/>
    </source>
</evidence>
<evidence type="ECO:0000256" key="2">
    <source>
        <dbReference type="ARBA" id="ARBA00022763"/>
    </source>
</evidence>
<dbReference type="CDD" id="cd00540">
    <property type="entry name" value="AAG"/>
    <property type="match status" value="1"/>
</dbReference>
<gene>
    <name evidence="6" type="ORF">G443_001853</name>
</gene>
<comment type="similarity">
    <text evidence="1 5">Belongs to the DNA glycosylase MPG family.</text>
</comment>
<dbReference type="HAMAP" id="MF_00527">
    <property type="entry name" value="3MGH"/>
    <property type="match status" value="1"/>
</dbReference>
<keyword evidence="2 5" id="KW-0227">DNA damage</keyword>
<dbReference type="NCBIfam" id="TIGR00567">
    <property type="entry name" value="3mg"/>
    <property type="match status" value="1"/>
</dbReference>
<protein>
    <recommendedName>
        <fullName evidence="5">Putative 3-methyladenine DNA glycosylase</fullName>
        <ecNumber evidence="5">3.2.2.-</ecNumber>
    </recommendedName>
</protein>
<dbReference type="Proteomes" id="UP000791080">
    <property type="component" value="Unassembled WGS sequence"/>
</dbReference>
<dbReference type="EMBL" id="AUBJ02000001">
    <property type="protein sequence ID" value="MCP2331583.1"/>
    <property type="molecule type" value="Genomic_DNA"/>
</dbReference>
<evidence type="ECO:0000256" key="5">
    <source>
        <dbReference type="HAMAP-Rule" id="MF_00527"/>
    </source>
</evidence>
<organism evidence="6 7">
    <name type="scientific">Actinoalloteichus caeruleus DSM 43889</name>
    <dbReference type="NCBI Taxonomy" id="1120930"/>
    <lineage>
        <taxon>Bacteria</taxon>
        <taxon>Bacillati</taxon>
        <taxon>Actinomycetota</taxon>
        <taxon>Actinomycetes</taxon>
        <taxon>Pseudonocardiales</taxon>
        <taxon>Pseudonocardiaceae</taxon>
        <taxon>Actinoalloteichus</taxon>
        <taxon>Actinoalloteichus cyanogriseus</taxon>
    </lineage>
</organism>
<dbReference type="NCBIfam" id="NF002003">
    <property type="entry name" value="PRK00802.1-3"/>
    <property type="match status" value="1"/>
</dbReference>
<evidence type="ECO:0000256" key="1">
    <source>
        <dbReference type="ARBA" id="ARBA00009232"/>
    </source>
</evidence>
<reference evidence="6 7" key="1">
    <citation type="submission" date="2013-07" db="EMBL/GenBank/DDBJ databases">
        <authorList>
            <consortium name="DOE Joint Genome Institute"/>
            <person name="Reeve W."/>
            <person name="Huntemann M."/>
            <person name="Han J."/>
            <person name="Chen A."/>
            <person name="Kyrpides N."/>
            <person name="Mavromatis K."/>
            <person name="Markowitz V."/>
            <person name="Palaniappan K."/>
            <person name="Ivanova N."/>
            <person name="Schaumberg A."/>
            <person name="Pati A."/>
            <person name="Liolios K."/>
            <person name="Nordberg H.P."/>
            <person name="Cantor M.N."/>
            <person name="Hua S.X."/>
            <person name="Woyke T."/>
        </authorList>
    </citation>
    <scope>NUCLEOTIDE SEQUENCE [LARGE SCALE GENOMIC DNA]</scope>
    <source>
        <strain evidence="6 7">DSM 43889</strain>
    </source>
</reference>
<dbReference type="PANTHER" id="PTHR10429:SF0">
    <property type="entry name" value="DNA-3-METHYLADENINE GLYCOSYLASE"/>
    <property type="match status" value="1"/>
</dbReference>
<dbReference type="SUPFAM" id="SSF50486">
    <property type="entry name" value="FMT C-terminal domain-like"/>
    <property type="match status" value="1"/>
</dbReference>
<dbReference type="Gene3D" id="3.10.300.10">
    <property type="entry name" value="Methylpurine-DNA glycosylase (MPG)"/>
    <property type="match status" value="1"/>
</dbReference>
<keyword evidence="7" id="KW-1185">Reference proteome</keyword>
<accession>A0ABT1JGH7</accession>
<dbReference type="InterPro" id="IPR036995">
    <property type="entry name" value="MPG_sf"/>
</dbReference>
<comment type="caution">
    <text evidence="6">The sequence shown here is derived from an EMBL/GenBank/DDBJ whole genome shotgun (WGS) entry which is preliminary data.</text>
</comment>
<name>A0ABT1JGH7_ACTCY</name>
<evidence type="ECO:0000256" key="3">
    <source>
        <dbReference type="ARBA" id="ARBA00022801"/>
    </source>
</evidence>
<dbReference type="InterPro" id="IPR003180">
    <property type="entry name" value="MPG"/>
</dbReference>
<proteinExistence type="inferred from homology"/>
<dbReference type="InterPro" id="IPR011034">
    <property type="entry name" value="Formyl_transferase-like_C_sf"/>
</dbReference>
<reference evidence="6 7" key="2">
    <citation type="submission" date="2022-06" db="EMBL/GenBank/DDBJ databases">
        <title>Genomic Encyclopedia of Type Strains, Phase I: the one thousand microbial genomes (KMG-I) project.</title>
        <authorList>
            <person name="Kyrpides N."/>
        </authorList>
    </citation>
    <scope>NUCLEOTIDE SEQUENCE [LARGE SCALE GENOMIC DNA]</scope>
    <source>
        <strain evidence="6 7">DSM 43889</strain>
    </source>
</reference>
<dbReference type="Pfam" id="PF02245">
    <property type="entry name" value="Pur_DNA_glyco"/>
    <property type="match status" value="1"/>
</dbReference>
<evidence type="ECO:0000313" key="6">
    <source>
        <dbReference type="EMBL" id="MCP2331583.1"/>
    </source>
</evidence>
<sequence length="230" mass="24785">MVLGTGADFVTPPPARPRPEQFTREELAVDPVDAVPLVLGSVLRSETPQGPVSVRVVEVEAYRGADDPASHCYRGRTRRNQVMFGPAGHLYVYFVYGMHFCANIVCLTDGIPGALLVRGGEVVEGVELARSRRPASRRDTDLASGPARLTTALGLTASHDGTDLTDPGSPVRLLRGDTVAPDQVRRGPRVGVATAMEVPWRFWEAGSPAVSPYRRGGRRRVIAAPPPTRD</sequence>
<dbReference type="EC" id="3.2.2.-" evidence="5"/>
<keyword evidence="3 5" id="KW-0378">Hydrolase</keyword>
<dbReference type="PANTHER" id="PTHR10429">
    <property type="entry name" value="DNA-3-METHYLADENINE GLYCOSYLASE"/>
    <property type="match status" value="1"/>
</dbReference>
<evidence type="ECO:0000256" key="4">
    <source>
        <dbReference type="ARBA" id="ARBA00023204"/>
    </source>
</evidence>
<keyword evidence="4 5" id="KW-0234">DNA repair</keyword>